<reference evidence="1 2" key="1">
    <citation type="journal article" date="2016" name="Front. Microbiol.">
        <title>Comprehensive Phylogenetic Analysis of Bovine Non-aureus Staphylococci Species Based on Whole-Genome Sequencing.</title>
        <authorList>
            <person name="Naushad S."/>
            <person name="Barkema H.W."/>
            <person name="Luby C."/>
            <person name="Condas L.A."/>
            <person name="Nobrega D.B."/>
            <person name="Carson D.A."/>
            <person name="De Buck J."/>
        </authorList>
    </citation>
    <scope>NUCLEOTIDE SEQUENCE [LARGE SCALE GENOMIC DNA]</scope>
    <source>
        <strain evidence="1 2">SNUC 102</strain>
    </source>
</reference>
<name>A0A418IPN1_STAXY</name>
<proteinExistence type="predicted"/>
<organism evidence="1 2">
    <name type="scientific">Staphylococcus xylosus</name>
    <dbReference type="NCBI Taxonomy" id="1288"/>
    <lineage>
        <taxon>Bacteria</taxon>
        <taxon>Bacillati</taxon>
        <taxon>Bacillota</taxon>
        <taxon>Bacilli</taxon>
        <taxon>Bacillales</taxon>
        <taxon>Staphylococcaceae</taxon>
        <taxon>Staphylococcus</taxon>
    </lineage>
</organism>
<keyword evidence="2" id="KW-1185">Reference proteome</keyword>
<dbReference type="AlphaFoldDB" id="A0A418IPN1"/>
<dbReference type="OrthoDB" id="6960201at2"/>
<dbReference type="EMBL" id="QXUL01000021">
    <property type="protein sequence ID" value="RIN11394.1"/>
    <property type="molecule type" value="Genomic_DNA"/>
</dbReference>
<dbReference type="Pfam" id="PF10711">
    <property type="entry name" value="DUF2513"/>
    <property type="match status" value="1"/>
</dbReference>
<gene>
    <name evidence="1" type="ORF">BU097_05410</name>
</gene>
<dbReference type="InterPro" id="IPR019650">
    <property type="entry name" value="DUF2513"/>
</dbReference>
<evidence type="ECO:0000313" key="2">
    <source>
        <dbReference type="Proteomes" id="UP000285567"/>
    </source>
</evidence>
<sequence>MCKGVFYLKLNQDCLRDLMLELEDKLFINTHIYTDEFRTLEIFNKYSDEDVYYSLKQLIKMGLIDGATKNQAATVQPYYIDVYDIEPKGHEFLNNVRDENVWKETKKRISKFASVSIPVLQQVSKAVIQKMAGLS</sequence>
<evidence type="ECO:0000313" key="1">
    <source>
        <dbReference type="EMBL" id="RIN11394.1"/>
    </source>
</evidence>
<dbReference type="Proteomes" id="UP000285567">
    <property type="component" value="Unassembled WGS sequence"/>
</dbReference>
<accession>A0A418IPN1</accession>
<comment type="caution">
    <text evidence="1">The sequence shown here is derived from an EMBL/GenBank/DDBJ whole genome shotgun (WGS) entry which is preliminary data.</text>
</comment>
<protein>
    <submittedName>
        <fullName evidence="1">DUF2513 domain-containing protein</fullName>
    </submittedName>
</protein>